<dbReference type="PANTHER" id="PTHR22726">
    <property type="entry name" value="METALLOENDOPEPTIDASE OMA1"/>
    <property type="match status" value="1"/>
</dbReference>
<dbReference type="GO" id="GO:0033108">
    <property type="term" value="P:mitochondrial respiratory chain complex assembly"/>
    <property type="evidence" value="ECO:0007669"/>
    <property type="project" value="EnsemblFungi"/>
</dbReference>
<protein>
    <recommendedName>
        <fullName evidence="7">Peptidase M48 domain-containing protein</fullName>
    </recommendedName>
</protein>
<evidence type="ECO:0000256" key="6">
    <source>
        <dbReference type="RuleBase" id="RU003983"/>
    </source>
</evidence>
<dbReference type="InterPro" id="IPR001915">
    <property type="entry name" value="Peptidase_M48"/>
</dbReference>
<evidence type="ECO:0000256" key="1">
    <source>
        <dbReference type="ARBA" id="ARBA00022670"/>
    </source>
</evidence>
<evidence type="ECO:0000256" key="3">
    <source>
        <dbReference type="ARBA" id="ARBA00022801"/>
    </source>
</evidence>
<proteinExistence type="inferred from homology"/>
<dbReference type="HOGENOM" id="CLU_029002_1_0_1"/>
<dbReference type="GO" id="GO:0004222">
    <property type="term" value="F:metalloendopeptidase activity"/>
    <property type="evidence" value="ECO:0007669"/>
    <property type="project" value="EnsemblFungi"/>
</dbReference>
<dbReference type="GO" id="GO:0034982">
    <property type="term" value="P:mitochondrial protein processing"/>
    <property type="evidence" value="ECO:0007669"/>
    <property type="project" value="TreeGrafter"/>
</dbReference>
<evidence type="ECO:0000313" key="10">
    <source>
        <dbReference type="Proteomes" id="UP000002428"/>
    </source>
</evidence>
<dbReference type="KEGG" id="cgr:2888031"/>
<dbReference type="Gene3D" id="3.30.2010.10">
    <property type="entry name" value="Metalloproteases ('zincins'), catalytic domain"/>
    <property type="match status" value="1"/>
</dbReference>
<dbReference type="MEROPS" id="M48.018"/>
<organism evidence="9 10">
    <name type="scientific">Candida glabrata (strain ATCC 2001 / BCRC 20586 / JCM 3761 / NBRC 0622 / NRRL Y-65 / CBS 138)</name>
    <name type="common">Yeast</name>
    <name type="synonym">Nakaseomyces glabratus</name>
    <dbReference type="NCBI Taxonomy" id="284593"/>
    <lineage>
        <taxon>Eukaryota</taxon>
        <taxon>Fungi</taxon>
        <taxon>Dikarya</taxon>
        <taxon>Ascomycota</taxon>
        <taxon>Saccharomycotina</taxon>
        <taxon>Saccharomycetes</taxon>
        <taxon>Saccharomycetales</taxon>
        <taxon>Saccharomycetaceae</taxon>
        <taxon>Nakaseomyces</taxon>
    </lineage>
</organism>
<dbReference type="GO" id="GO:0141164">
    <property type="term" value="P:mitochondrial protein quality control"/>
    <property type="evidence" value="ECO:0007669"/>
    <property type="project" value="EnsemblFungi"/>
</dbReference>
<dbReference type="Proteomes" id="UP000002428">
    <property type="component" value="Chromosome G"/>
</dbReference>
<evidence type="ECO:0000256" key="5">
    <source>
        <dbReference type="ARBA" id="ARBA00023049"/>
    </source>
</evidence>
<dbReference type="GO" id="GO:0046872">
    <property type="term" value="F:metal ion binding"/>
    <property type="evidence" value="ECO:0007669"/>
    <property type="project" value="UniProtKB-KW"/>
</dbReference>
<dbReference type="GO" id="GO:0005743">
    <property type="term" value="C:mitochondrial inner membrane"/>
    <property type="evidence" value="ECO:0007669"/>
    <property type="project" value="EnsemblFungi"/>
</dbReference>
<name>Q6FTI1_CANGA</name>
<keyword evidence="1 6" id="KW-0645">Protease</keyword>
<dbReference type="GO" id="GO:0031929">
    <property type="term" value="P:TOR signaling"/>
    <property type="evidence" value="ECO:0007669"/>
    <property type="project" value="EnsemblFungi"/>
</dbReference>
<dbReference type="InterPro" id="IPR051156">
    <property type="entry name" value="Mito/Outer_Membr_Metalloprot"/>
</dbReference>
<keyword evidence="4 6" id="KW-0862">Zinc</keyword>
<keyword evidence="2" id="KW-0479">Metal-binding</keyword>
<feature type="domain" description="Peptidase M48" evidence="7">
    <location>
        <begin position="141"/>
        <end position="308"/>
    </location>
</feature>
<keyword evidence="3 6" id="KW-0378">Hydrolase</keyword>
<keyword evidence="10" id="KW-1185">Reference proteome</keyword>
<gene>
    <name evidence="8 9" type="ordered locus">CAGL0G02321g</name>
</gene>
<dbReference type="PANTHER" id="PTHR22726:SF1">
    <property type="entry name" value="METALLOENDOPEPTIDASE OMA1, MITOCHONDRIAL"/>
    <property type="match status" value="1"/>
</dbReference>
<comment type="similarity">
    <text evidence="6">Belongs to the peptidase M48 family.</text>
</comment>
<evidence type="ECO:0000256" key="2">
    <source>
        <dbReference type="ARBA" id="ARBA00022723"/>
    </source>
</evidence>
<dbReference type="CGD" id="CAL0129403">
    <property type="gene designation" value="CAGL0G02321g"/>
</dbReference>
<evidence type="ECO:0000313" key="9">
    <source>
        <dbReference type="EMBL" id="CAG59390.1"/>
    </source>
</evidence>
<evidence type="ECO:0000313" key="8">
    <source>
        <dbReference type="CGD" id="CAL0129403"/>
    </source>
</evidence>
<evidence type="ECO:0000256" key="4">
    <source>
        <dbReference type="ARBA" id="ARBA00022833"/>
    </source>
</evidence>
<evidence type="ECO:0000259" key="7">
    <source>
        <dbReference type="Pfam" id="PF01435"/>
    </source>
</evidence>
<dbReference type="InParanoid" id="Q6FTI1"/>
<accession>Q6FTI1</accession>
<dbReference type="VEuPathDB" id="FungiDB:CAGL0G02321g"/>
<dbReference type="STRING" id="284593.Q6FTI1"/>
<sequence length="344" mass="39286">MFARLNMLAKGVSGKLWTKGKVHSRFTGNRSYATYKRFNNNSSTDFTKLLLDESGRKYLAVTFGLGGLFYVTHLEKAPLSERNRFIWVPIGIERQIGNYSYKSILNQTKGAILPENHPLTLRVDKIFRKIVQAAMHQPGVDQKQIENIQWKIHIVNDPRAPPNAFVLPNGKVFVFSSMLNICQNDDGIATVLSHEFAHQLARHTAENLSKAPLYSLLGIILYTVTGAEGINRLLLDGILRMPASRQMETEADYIGLMLMSRACFQPNESVRLWERMTQFEKRTMNGANFEFLSTHPASSRRIENMQKWLPQARQIYEQSECGMFTGFQNSIFNTAESFSNSIWH</sequence>
<dbReference type="CDD" id="cd07331">
    <property type="entry name" value="M48C_Oma1_like"/>
    <property type="match status" value="1"/>
</dbReference>
<reference evidence="9 10" key="1">
    <citation type="journal article" date="2004" name="Nature">
        <title>Genome evolution in yeasts.</title>
        <authorList>
            <consortium name="Genolevures"/>
            <person name="Dujon B."/>
            <person name="Sherman D."/>
            <person name="Fischer G."/>
            <person name="Durrens P."/>
            <person name="Casaregola S."/>
            <person name="Lafontaine I."/>
            <person name="de Montigny J."/>
            <person name="Marck C."/>
            <person name="Neuveglise C."/>
            <person name="Talla E."/>
            <person name="Goffard N."/>
            <person name="Frangeul L."/>
            <person name="Aigle M."/>
            <person name="Anthouard V."/>
            <person name="Babour A."/>
            <person name="Barbe V."/>
            <person name="Barnay S."/>
            <person name="Blanchin S."/>
            <person name="Beckerich J.M."/>
            <person name="Beyne E."/>
            <person name="Bleykasten C."/>
            <person name="Boisrame A."/>
            <person name="Boyer J."/>
            <person name="Cattolico L."/>
            <person name="Confanioleri F."/>
            <person name="de Daruvar A."/>
            <person name="Despons L."/>
            <person name="Fabre E."/>
            <person name="Fairhead C."/>
            <person name="Ferry-Dumazet H."/>
            <person name="Groppi A."/>
            <person name="Hantraye F."/>
            <person name="Hennequin C."/>
            <person name="Jauniaux N."/>
            <person name="Joyet P."/>
            <person name="Kachouri R."/>
            <person name="Kerrest A."/>
            <person name="Koszul R."/>
            <person name="Lemaire M."/>
            <person name="Lesur I."/>
            <person name="Ma L."/>
            <person name="Muller H."/>
            <person name="Nicaud J.M."/>
            <person name="Nikolski M."/>
            <person name="Oztas S."/>
            <person name="Ozier-Kalogeropoulos O."/>
            <person name="Pellenz S."/>
            <person name="Potier S."/>
            <person name="Richard G.F."/>
            <person name="Straub M.L."/>
            <person name="Suleau A."/>
            <person name="Swennene D."/>
            <person name="Tekaia F."/>
            <person name="Wesolowski-Louvel M."/>
            <person name="Westhof E."/>
            <person name="Wirth B."/>
            <person name="Zeniou-Meyer M."/>
            <person name="Zivanovic I."/>
            <person name="Bolotin-Fukuhara M."/>
            <person name="Thierry A."/>
            <person name="Bouchier C."/>
            <person name="Caudron B."/>
            <person name="Scarpelli C."/>
            <person name="Gaillardin C."/>
            <person name="Weissenbach J."/>
            <person name="Wincker P."/>
            <person name="Souciet J.L."/>
        </authorList>
    </citation>
    <scope>NUCLEOTIDE SEQUENCE [LARGE SCALE GENOMIC DNA]</scope>
    <source>
        <strain evidence="10">ATCC 2001 / BCRC 20586 / JCM 3761 / NBRC 0622 / NRRL Y-65 / CBS 138</strain>
    </source>
</reference>
<comment type="cofactor">
    <cofactor evidence="6">
        <name>Zn(2+)</name>
        <dbReference type="ChEBI" id="CHEBI:29105"/>
    </cofactor>
    <text evidence="6">Binds 1 zinc ion per subunit.</text>
</comment>
<dbReference type="eggNOG" id="KOG2661">
    <property type="taxonomic scope" value="Eukaryota"/>
</dbReference>
<dbReference type="GO" id="GO:0035694">
    <property type="term" value="P:mitochondrial protein catabolic process"/>
    <property type="evidence" value="ECO:0007669"/>
    <property type="project" value="EnsemblFungi"/>
</dbReference>
<dbReference type="Pfam" id="PF01435">
    <property type="entry name" value="Peptidase_M48"/>
    <property type="match status" value="1"/>
</dbReference>
<keyword evidence="5 6" id="KW-0482">Metalloprotease</keyword>
<dbReference type="FunCoup" id="Q6FTI1">
    <property type="interactions" value="244"/>
</dbReference>
<dbReference type="AlphaFoldDB" id="Q6FTI1"/>
<dbReference type="EMBL" id="CR380953">
    <property type="protein sequence ID" value="CAG59390.1"/>
    <property type="molecule type" value="Genomic_DNA"/>
</dbReference>